<reference evidence="3" key="1">
    <citation type="journal article" date="2020" name="mSystems">
        <title>Genome- and Community-Level Interaction Insights into Carbon Utilization and Element Cycling Functions of Hydrothermarchaeota in Hydrothermal Sediment.</title>
        <authorList>
            <person name="Zhou Z."/>
            <person name="Liu Y."/>
            <person name="Xu W."/>
            <person name="Pan J."/>
            <person name="Luo Z.H."/>
            <person name="Li M."/>
        </authorList>
    </citation>
    <scope>NUCLEOTIDE SEQUENCE [LARGE SCALE GENOMIC DNA]</scope>
    <source>
        <strain evidence="3">HyVt-456</strain>
    </source>
</reference>
<dbReference type="Pfam" id="PF13860">
    <property type="entry name" value="FlgD_ig"/>
    <property type="match status" value="1"/>
</dbReference>
<dbReference type="NCBIfam" id="TIGR04183">
    <property type="entry name" value="Por_Secre_tail"/>
    <property type="match status" value="1"/>
</dbReference>
<dbReference type="EMBL" id="DRLD01000294">
    <property type="protein sequence ID" value="HED11132.1"/>
    <property type="molecule type" value="Genomic_DNA"/>
</dbReference>
<protein>
    <submittedName>
        <fullName evidence="3">T9SS type A sorting domain-containing protein</fullName>
    </submittedName>
</protein>
<comment type="caution">
    <text evidence="3">The sequence shown here is derived from an EMBL/GenBank/DDBJ whole genome shotgun (WGS) entry which is preliminary data.</text>
</comment>
<feature type="domain" description="FlgD/Vpr Ig-like" evidence="2">
    <location>
        <begin position="287"/>
        <end position="350"/>
    </location>
</feature>
<evidence type="ECO:0000313" key="3">
    <source>
        <dbReference type="EMBL" id="HED11132.1"/>
    </source>
</evidence>
<dbReference type="Proteomes" id="UP000886005">
    <property type="component" value="Unassembled WGS sequence"/>
</dbReference>
<feature type="chain" id="PRO_5031464476" evidence="1">
    <location>
        <begin position="20"/>
        <end position="361"/>
    </location>
</feature>
<evidence type="ECO:0000256" key="1">
    <source>
        <dbReference type="SAM" id="SignalP"/>
    </source>
</evidence>
<evidence type="ECO:0000259" key="2">
    <source>
        <dbReference type="Pfam" id="PF13860"/>
    </source>
</evidence>
<gene>
    <name evidence="3" type="ORF">ENJ10_10625</name>
</gene>
<dbReference type="AlphaFoldDB" id="A0A7V1PW10"/>
<sequence>MRYFITILLLSFSFLPAQITITNSDIMGTIGQHHLFESDTTGYIVISPGEAGENKTWDFSSTTINGEESWIEFIDPQNTAYADSFPGSNFSFSQQFPNQQGGVDTIYGYYNVTSSFIGFEGMLFETDSGLFVDRSRENLAPLPLTYGLSWTRVSKDTTDLDGFLSYQSDSSYSVVDAWGTITLPSGTFECLRIRDNNTTISSYYFDGIFYGSDTTTSIAYDWVTKNNFRVFSMESQPYETEANFTEASSLERLKSTYATAIAGNGPAAPRGFELDQNYPNPFNPSTTIAYRLERSANVSLKIYDLSGRLIRTLAQGMQQAGYKLIQWDGRDMNGQSVSSGSYIYKLQSGNTSVSKRMMLIK</sequence>
<accession>A0A7V1PW10</accession>
<proteinExistence type="predicted"/>
<dbReference type="Gene3D" id="2.60.40.4070">
    <property type="match status" value="1"/>
</dbReference>
<feature type="signal peptide" evidence="1">
    <location>
        <begin position="1"/>
        <end position="19"/>
    </location>
</feature>
<organism evidence="3">
    <name type="scientific">Caldithrix abyssi</name>
    <dbReference type="NCBI Taxonomy" id="187145"/>
    <lineage>
        <taxon>Bacteria</taxon>
        <taxon>Pseudomonadati</taxon>
        <taxon>Calditrichota</taxon>
        <taxon>Calditrichia</taxon>
        <taxon>Calditrichales</taxon>
        <taxon>Calditrichaceae</taxon>
        <taxon>Caldithrix</taxon>
    </lineage>
</organism>
<dbReference type="InterPro" id="IPR025965">
    <property type="entry name" value="FlgD/Vpr_Ig-like"/>
</dbReference>
<dbReference type="InterPro" id="IPR026444">
    <property type="entry name" value="Secre_tail"/>
</dbReference>
<name>A0A7V1PW10_CALAY</name>
<keyword evidence="1" id="KW-0732">Signal</keyword>